<keyword evidence="1" id="KW-0238">DNA-binding</keyword>
<feature type="domain" description="Cas12f1-like TNB" evidence="2">
    <location>
        <begin position="336"/>
        <end position="387"/>
    </location>
</feature>
<evidence type="ECO:0000259" key="2">
    <source>
        <dbReference type="Pfam" id="PF07282"/>
    </source>
</evidence>
<sequence length="396" mass="43584">MPDTLDIEHELYPTPAQRARLERQRQVAADVWRALSARPGLGRDRLRAVAGQVGWTDDLAGATLDDLAAAFGRAACAGPLPAGPPDVLRVAARPLSDHAVELGGLETPVAAPLFLLPHAARHAAAQWQAQFLGRLHAEQTELTRLAVLGDAAADARLLGHLARWDAPPAPPLPAPPCPVVRLTLLERPRLRWGPDPRLIWTFRVEDIAPPRQAGLIAADPGMRRLWTLRSARGVTRYDNPMPGRWRPPQAAAPPGTLRRRWDLDAARLRRQALLVTTCLRPVHDAALRELLDHPELAVEDLNLRGFERVRADYLAWAGWSGALIQHRYLLDVARLSRRLVVVPAHAGATRTCARCLTPRGVRFRGRQGRCRACGAALDRDDNAAENLYRLGQAGLR</sequence>
<name>A0ABQ2GX57_9DEIO</name>
<dbReference type="Proteomes" id="UP000661918">
    <property type="component" value="Unassembled WGS sequence"/>
</dbReference>
<evidence type="ECO:0000313" key="4">
    <source>
        <dbReference type="Proteomes" id="UP000661918"/>
    </source>
</evidence>
<comment type="caution">
    <text evidence="3">The sequence shown here is derived from an EMBL/GenBank/DDBJ whole genome shotgun (WGS) entry which is preliminary data.</text>
</comment>
<protein>
    <recommendedName>
        <fullName evidence="2">Cas12f1-like TNB domain-containing protein</fullName>
    </recommendedName>
</protein>
<proteinExistence type="predicted"/>
<reference evidence="4" key="1">
    <citation type="journal article" date="2019" name="Int. J. Syst. Evol. Microbiol.">
        <title>The Global Catalogue of Microorganisms (GCM) 10K type strain sequencing project: providing services to taxonomists for standard genome sequencing and annotation.</title>
        <authorList>
            <consortium name="The Broad Institute Genomics Platform"/>
            <consortium name="The Broad Institute Genome Sequencing Center for Infectious Disease"/>
            <person name="Wu L."/>
            <person name="Ma J."/>
        </authorList>
    </citation>
    <scope>NUCLEOTIDE SEQUENCE [LARGE SCALE GENOMIC DNA]</scope>
    <source>
        <strain evidence="4">JCM 15443</strain>
    </source>
</reference>
<organism evidence="3 4">
    <name type="scientific">Deinococcus aerophilus</name>
    <dbReference type="NCBI Taxonomy" id="522488"/>
    <lineage>
        <taxon>Bacteria</taxon>
        <taxon>Thermotogati</taxon>
        <taxon>Deinococcota</taxon>
        <taxon>Deinococci</taxon>
        <taxon>Deinococcales</taxon>
        <taxon>Deinococcaceae</taxon>
        <taxon>Deinococcus</taxon>
    </lineage>
</organism>
<evidence type="ECO:0000313" key="3">
    <source>
        <dbReference type="EMBL" id="GGM16518.1"/>
    </source>
</evidence>
<accession>A0ABQ2GX57</accession>
<dbReference type="Pfam" id="PF07282">
    <property type="entry name" value="Cas12f1-like_TNB"/>
    <property type="match status" value="1"/>
</dbReference>
<dbReference type="EMBL" id="BMOM01000025">
    <property type="protein sequence ID" value="GGM16518.1"/>
    <property type="molecule type" value="Genomic_DNA"/>
</dbReference>
<dbReference type="InterPro" id="IPR010095">
    <property type="entry name" value="Cas12f1-like_TNB"/>
</dbReference>
<dbReference type="RefSeq" id="WP_188904801.1">
    <property type="nucleotide sequence ID" value="NZ_BMOM01000025.1"/>
</dbReference>
<keyword evidence="4" id="KW-1185">Reference proteome</keyword>
<gene>
    <name evidence="3" type="ORF">GCM10010841_26070</name>
</gene>
<evidence type="ECO:0000256" key="1">
    <source>
        <dbReference type="ARBA" id="ARBA00023125"/>
    </source>
</evidence>